<dbReference type="PIRSF" id="PIRSF019663">
    <property type="entry name" value="Legumain"/>
    <property type="match status" value="1"/>
</dbReference>
<evidence type="ECO:0000256" key="4">
    <source>
        <dbReference type="ARBA" id="ARBA00022670"/>
    </source>
</evidence>
<reference evidence="12 13" key="1">
    <citation type="submission" date="2024-02" db="EMBL/GenBank/DDBJ databases">
        <title>Chromosome-scale genome assembly of the rough periwinkle Littorina saxatilis.</title>
        <authorList>
            <person name="De Jode A."/>
            <person name="Faria R."/>
            <person name="Formenti G."/>
            <person name="Sims Y."/>
            <person name="Smith T.P."/>
            <person name="Tracey A."/>
            <person name="Wood J.M.D."/>
            <person name="Zagrodzka Z.B."/>
            <person name="Johannesson K."/>
            <person name="Butlin R.K."/>
            <person name="Leder E.H."/>
        </authorList>
    </citation>
    <scope>NUCLEOTIDE SEQUENCE [LARGE SCALE GENOMIC DNA]</scope>
    <source>
        <strain evidence="12">Snail1</strain>
        <tissue evidence="12">Muscle</tissue>
    </source>
</reference>
<dbReference type="PRINTS" id="PR00776">
    <property type="entry name" value="HEMOGLOBNASE"/>
</dbReference>
<evidence type="ECO:0000256" key="7">
    <source>
        <dbReference type="ARBA" id="ARBA00022807"/>
    </source>
</evidence>
<keyword evidence="5 11" id="KW-0732">Signal</keyword>
<accession>A0AAN9BJM7</accession>
<evidence type="ECO:0000256" key="1">
    <source>
        <dbReference type="ARBA" id="ARBA00000810"/>
    </source>
</evidence>
<evidence type="ECO:0000256" key="6">
    <source>
        <dbReference type="ARBA" id="ARBA00022801"/>
    </source>
</evidence>
<dbReference type="InterPro" id="IPR048501">
    <property type="entry name" value="Legum_prodom"/>
</dbReference>
<dbReference type="AlphaFoldDB" id="A0AAN9BJM7"/>
<gene>
    <name evidence="12" type="ORF">V1264_019109</name>
</gene>
<comment type="similarity">
    <text evidence="2">Belongs to the peptidase C13 family.</text>
</comment>
<evidence type="ECO:0000256" key="2">
    <source>
        <dbReference type="ARBA" id="ARBA00009941"/>
    </source>
</evidence>
<proteinExistence type="inferred from homology"/>
<protein>
    <recommendedName>
        <fullName evidence="9">Hemoglobinase</fullName>
        <ecNumber evidence="3">3.4.22.34</ecNumber>
    </recommendedName>
</protein>
<dbReference type="Gene3D" id="3.40.50.1460">
    <property type="match status" value="1"/>
</dbReference>
<feature type="chain" id="PRO_5042915459" description="Hemoglobinase" evidence="11">
    <location>
        <begin position="22"/>
        <end position="450"/>
    </location>
</feature>
<feature type="active site" description="Nucleophile" evidence="10">
    <location>
        <position position="185"/>
    </location>
</feature>
<dbReference type="EMBL" id="JBAMIC010000008">
    <property type="protein sequence ID" value="KAK7104380.1"/>
    <property type="molecule type" value="Genomic_DNA"/>
</dbReference>
<dbReference type="Proteomes" id="UP001374579">
    <property type="component" value="Unassembled WGS sequence"/>
</dbReference>
<dbReference type="PANTHER" id="PTHR12000">
    <property type="entry name" value="HEMOGLOBINASE FAMILY MEMBER"/>
    <property type="match status" value="1"/>
</dbReference>
<evidence type="ECO:0000256" key="5">
    <source>
        <dbReference type="ARBA" id="ARBA00022729"/>
    </source>
</evidence>
<feature type="signal peptide" evidence="11">
    <location>
        <begin position="1"/>
        <end position="21"/>
    </location>
</feature>
<keyword evidence="6" id="KW-0378">Hydrolase</keyword>
<keyword evidence="4" id="KW-0645">Protease</keyword>
<comment type="function">
    <text evidence="8">This protease is used by the parasite for degradation of the host globin.</text>
</comment>
<dbReference type="FunFam" id="3.40.50.1460:FF:000006">
    <property type="entry name" value="Legumain"/>
    <property type="match status" value="1"/>
</dbReference>
<dbReference type="EC" id="3.4.22.34" evidence="3"/>
<dbReference type="Gene3D" id="1.10.132.130">
    <property type="match status" value="1"/>
</dbReference>
<dbReference type="CDD" id="cd21115">
    <property type="entry name" value="legumain_C"/>
    <property type="match status" value="1"/>
</dbReference>
<dbReference type="GO" id="GO:0051603">
    <property type="term" value="P:proteolysis involved in protein catabolic process"/>
    <property type="evidence" value="ECO:0007669"/>
    <property type="project" value="TreeGrafter"/>
</dbReference>
<evidence type="ECO:0000313" key="13">
    <source>
        <dbReference type="Proteomes" id="UP001374579"/>
    </source>
</evidence>
<dbReference type="GO" id="GO:0005773">
    <property type="term" value="C:vacuole"/>
    <property type="evidence" value="ECO:0007669"/>
    <property type="project" value="GOC"/>
</dbReference>
<dbReference type="GO" id="GO:0004197">
    <property type="term" value="F:cysteine-type endopeptidase activity"/>
    <property type="evidence" value="ECO:0007669"/>
    <property type="project" value="UniProtKB-EC"/>
</dbReference>
<evidence type="ECO:0000256" key="11">
    <source>
        <dbReference type="SAM" id="SignalP"/>
    </source>
</evidence>
<feature type="active site" evidence="10">
    <location>
        <position position="144"/>
    </location>
</feature>
<evidence type="ECO:0000256" key="9">
    <source>
        <dbReference type="ARBA" id="ARBA00069042"/>
    </source>
</evidence>
<comment type="caution">
    <text evidence="12">The sequence shown here is derived from an EMBL/GenBank/DDBJ whole genome shotgun (WGS) entry which is preliminary data.</text>
</comment>
<evidence type="ECO:0000256" key="10">
    <source>
        <dbReference type="PIRSR" id="PIRSR019663-1"/>
    </source>
</evidence>
<comment type="catalytic activity">
    <reaction evidence="1">
        <text>Hydrolysis of proteins and small molecule substrates at -Asn-|-Xaa- bonds.</text>
        <dbReference type="EC" id="3.4.22.34"/>
    </reaction>
</comment>
<organism evidence="12 13">
    <name type="scientific">Littorina saxatilis</name>
    <dbReference type="NCBI Taxonomy" id="31220"/>
    <lineage>
        <taxon>Eukaryota</taxon>
        <taxon>Metazoa</taxon>
        <taxon>Spiralia</taxon>
        <taxon>Lophotrochozoa</taxon>
        <taxon>Mollusca</taxon>
        <taxon>Gastropoda</taxon>
        <taxon>Caenogastropoda</taxon>
        <taxon>Littorinimorpha</taxon>
        <taxon>Littorinoidea</taxon>
        <taxon>Littorinidae</taxon>
        <taxon>Littorina</taxon>
    </lineage>
</organism>
<dbReference type="InterPro" id="IPR001096">
    <property type="entry name" value="Peptidase_C13"/>
</dbReference>
<keyword evidence="13" id="KW-1185">Reference proteome</keyword>
<dbReference type="GO" id="GO:0006624">
    <property type="term" value="P:vacuolar protein processing"/>
    <property type="evidence" value="ECO:0007669"/>
    <property type="project" value="TreeGrafter"/>
</dbReference>
<evidence type="ECO:0000256" key="8">
    <source>
        <dbReference type="ARBA" id="ARBA00055993"/>
    </source>
</evidence>
<dbReference type="InterPro" id="IPR046427">
    <property type="entry name" value="Legumain_prodom_sf"/>
</dbReference>
<sequence>MMKIFIVSAFLAAIFLGSADCKNWALIVAGSSGYDNYRHQADICHAYHVLRSHGVAQENIVTMMYDDIAYSEENPYQGNIINQPDGPNVFPGVLIDYKKQDVTPQVFLAVLSGDKEKVQELTGHDGRVIESGPDDHVFVNFADHGGPGLLAFPDSILHAKDLEKTLMTMHKKNQYKKMVLYVEACESGSMFATKLPKDINIYAATASSPNESSYACYFDEKRQTYLGDVFSVNWMQDSDKENLETEILQKQYLITKKETNTSEVEEYGDLSITKMTVAEFQGNQASFVRMPPSPRHPTEDAVPAPEVPMKILEHKLKAATTYNEKRKVAQAITDLMAHYTAVDGLFQSLVGWMEKNSMRWYPAGGMLTFRRELSYKTLAKERRPITQWGCYEQAVDELANSCQNLKLHQDYYALQQLFVLVNLCERGYDGKDVRLALLQAIKDHPRLCAN</sequence>
<evidence type="ECO:0000256" key="3">
    <source>
        <dbReference type="ARBA" id="ARBA00012628"/>
    </source>
</evidence>
<dbReference type="PANTHER" id="PTHR12000:SF42">
    <property type="entry name" value="LEGUMAIN"/>
    <property type="match status" value="1"/>
</dbReference>
<evidence type="ECO:0000313" key="12">
    <source>
        <dbReference type="EMBL" id="KAK7104380.1"/>
    </source>
</evidence>
<dbReference type="Pfam" id="PF01650">
    <property type="entry name" value="Peptidase_C13"/>
    <property type="match status" value="1"/>
</dbReference>
<name>A0AAN9BJM7_9CAEN</name>
<keyword evidence="7" id="KW-0788">Thiol protease</keyword>